<evidence type="ECO:0000259" key="1">
    <source>
        <dbReference type="PROSITE" id="PS51832"/>
    </source>
</evidence>
<keyword evidence="3" id="KW-1185">Reference proteome</keyword>
<sequence length="386" mass="42855">MSTGQRADLMDFIRHLVTAMATATLYSPQHRQVSRLREAALASLRDALNAGPDISLMLVDEELIFDGTPLTTSMHVVKLTQAMKARGLGHLKIRQGIGDEEVMRLITQLAKSADADTELISTEYLRFGKVQVRFGQSGEGEWEGAEILAIPELGEIPDEERFRFEELYDEARRHNKLNVKGISEIVTSFIQTFSREADPLLTLAPLRALDEYTFTHSTNVCVLNLAQAMAMGISGARLHDIGIAAMLHDIGKVFIPEEILNKAGKLDETEWELMQQHPLKGAQHLLDTPGVPRLAVVTAFEHHLKYDFTGYPKVAAGWEQNLCSQMTTISDVFDALRTKRAYRGAMDYEKISAILLEMAGTELHPTLTRNFLKVLGRVGLSITAGG</sequence>
<dbReference type="PANTHER" id="PTHR43155">
    <property type="entry name" value="CYCLIC DI-GMP PHOSPHODIESTERASE PA4108-RELATED"/>
    <property type="match status" value="1"/>
</dbReference>
<dbReference type="SMART" id="SM00471">
    <property type="entry name" value="HDc"/>
    <property type="match status" value="1"/>
</dbReference>
<feature type="domain" description="HD-GYP" evidence="1">
    <location>
        <begin position="189"/>
        <end position="386"/>
    </location>
</feature>
<gene>
    <name evidence="2" type="ORF">DESUT3_08220</name>
</gene>
<dbReference type="Proteomes" id="UP001319827">
    <property type="component" value="Chromosome"/>
</dbReference>
<dbReference type="EMBL" id="AP024355">
    <property type="protein sequence ID" value="BCR03753.1"/>
    <property type="molecule type" value="Genomic_DNA"/>
</dbReference>
<dbReference type="PROSITE" id="PS51832">
    <property type="entry name" value="HD_GYP"/>
    <property type="match status" value="1"/>
</dbReference>
<dbReference type="CDD" id="cd00077">
    <property type="entry name" value="HDc"/>
    <property type="match status" value="1"/>
</dbReference>
<evidence type="ECO:0000313" key="2">
    <source>
        <dbReference type="EMBL" id="BCR03753.1"/>
    </source>
</evidence>
<organism evidence="2 3">
    <name type="scientific">Desulfuromonas versatilis</name>
    <dbReference type="NCBI Taxonomy" id="2802975"/>
    <lineage>
        <taxon>Bacteria</taxon>
        <taxon>Pseudomonadati</taxon>
        <taxon>Thermodesulfobacteriota</taxon>
        <taxon>Desulfuromonadia</taxon>
        <taxon>Desulfuromonadales</taxon>
        <taxon>Desulfuromonadaceae</taxon>
        <taxon>Desulfuromonas</taxon>
    </lineage>
</organism>
<reference evidence="2 3" key="2">
    <citation type="journal article" date="2021" name="Int. J. Syst. Evol. Microbiol.">
        <title>Isolation and Polyphasic Characterization of Desulfuromonas versatilis sp. Nov., an Electrogenic Bacteria Capable of Versatile Metabolism Isolated from a Graphene Oxide-Reducing Enrichment Culture.</title>
        <authorList>
            <person name="Xie L."/>
            <person name="Yoshida N."/>
            <person name="Ishii S."/>
            <person name="Meng L."/>
        </authorList>
    </citation>
    <scope>NUCLEOTIDE SEQUENCE [LARGE SCALE GENOMIC DNA]</scope>
    <source>
        <strain evidence="2 3">NIT-T3</strain>
    </source>
</reference>
<name>A0ABM8HSZ7_9BACT</name>
<dbReference type="InterPro" id="IPR003607">
    <property type="entry name" value="HD/PDEase_dom"/>
</dbReference>
<dbReference type="InterPro" id="IPR037522">
    <property type="entry name" value="HD_GYP_dom"/>
</dbReference>
<evidence type="ECO:0000313" key="3">
    <source>
        <dbReference type="Proteomes" id="UP001319827"/>
    </source>
</evidence>
<dbReference type="PANTHER" id="PTHR43155:SF2">
    <property type="entry name" value="CYCLIC DI-GMP PHOSPHODIESTERASE PA4108"/>
    <property type="match status" value="1"/>
</dbReference>
<accession>A0ABM8HSZ7</accession>
<reference evidence="2 3" key="1">
    <citation type="journal article" date="2016" name="C (Basel)">
        <title>Selective Growth of and Electricity Production by Marine Exoelectrogenic Bacteria in Self-Aggregated Hydrogel of Microbially Reduced Graphene Oxide.</title>
        <authorList>
            <person name="Yoshida N."/>
            <person name="Goto Y."/>
            <person name="Miyata Y."/>
        </authorList>
    </citation>
    <scope>NUCLEOTIDE SEQUENCE [LARGE SCALE GENOMIC DNA]</scope>
    <source>
        <strain evidence="2 3">NIT-T3</strain>
    </source>
</reference>
<dbReference type="SUPFAM" id="SSF109604">
    <property type="entry name" value="HD-domain/PDEase-like"/>
    <property type="match status" value="1"/>
</dbReference>
<protein>
    <submittedName>
        <fullName evidence="2">HD family phosphohydrolase</fullName>
    </submittedName>
</protein>
<dbReference type="Pfam" id="PF13487">
    <property type="entry name" value="HD_5"/>
    <property type="match status" value="1"/>
</dbReference>
<proteinExistence type="predicted"/>
<dbReference type="Gene3D" id="1.10.3210.10">
    <property type="entry name" value="Hypothetical protein af1432"/>
    <property type="match status" value="1"/>
</dbReference>